<dbReference type="GO" id="GO:0009055">
    <property type="term" value="F:electron transfer activity"/>
    <property type="evidence" value="ECO:0007669"/>
    <property type="project" value="InterPro"/>
</dbReference>
<dbReference type="SUPFAM" id="SSF52402">
    <property type="entry name" value="Adenine nucleotide alpha hydrolases-like"/>
    <property type="match status" value="1"/>
</dbReference>
<dbReference type="Gene3D" id="3.40.50.620">
    <property type="entry name" value="HUPs"/>
    <property type="match status" value="1"/>
</dbReference>
<gene>
    <name evidence="3" type="ORF">AMJ40_01860</name>
</gene>
<dbReference type="PANTHER" id="PTHR43153">
    <property type="entry name" value="ELECTRON TRANSFER FLAVOPROTEIN ALPHA"/>
    <property type="match status" value="1"/>
</dbReference>
<comment type="similarity">
    <text evidence="1">Belongs to the ETF alpha-subunit/FixB family.</text>
</comment>
<feature type="domain" description="Electron transfer flavoprotein alpha/beta-subunit N-terminal" evidence="2">
    <location>
        <begin position="6"/>
        <end position="117"/>
    </location>
</feature>
<dbReference type="InterPro" id="IPR001308">
    <property type="entry name" value="ETF_a/FixB"/>
</dbReference>
<dbReference type="AlphaFoldDB" id="A0A0S7WLQ2"/>
<proteinExistence type="inferred from homology"/>
<dbReference type="Pfam" id="PF01012">
    <property type="entry name" value="ETF"/>
    <property type="match status" value="1"/>
</dbReference>
<protein>
    <recommendedName>
        <fullName evidence="2">Electron transfer flavoprotein alpha/beta-subunit N-terminal domain-containing protein</fullName>
    </recommendedName>
</protein>
<evidence type="ECO:0000313" key="3">
    <source>
        <dbReference type="EMBL" id="KPJ50809.1"/>
    </source>
</evidence>
<sequence>MSAISVLAEHRRGELRDVTFEMLVRGRELAEKRGAALIAILLGHQVDNFAQRLSEYADRVILVDHPDLIHFNPEIYRKVLTSLTKNGRPVLVLIGHTAFGVDVAPGLSVDLNLALVT</sequence>
<evidence type="ECO:0000256" key="1">
    <source>
        <dbReference type="ARBA" id="ARBA00005817"/>
    </source>
</evidence>
<dbReference type="GO" id="GO:0033539">
    <property type="term" value="P:fatty acid beta-oxidation using acyl-CoA dehydrogenase"/>
    <property type="evidence" value="ECO:0007669"/>
    <property type="project" value="TreeGrafter"/>
</dbReference>
<dbReference type="Proteomes" id="UP000051124">
    <property type="component" value="Unassembled WGS sequence"/>
</dbReference>
<comment type="caution">
    <text evidence="3">The sequence shown here is derived from an EMBL/GenBank/DDBJ whole genome shotgun (WGS) entry which is preliminary data.</text>
</comment>
<accession>A0A0S7WLQ2</accession>
<evidence type="ECO:0000313" key="4">
    <source>
        <dbReference type="Proteomes" id="UP000051124"/>
    </source>
</evidence>
<dbReference type="PANTHER" id="PTHR43153:SF1">
    <property type="entry name" value="ELECTRON TRANSFER FLAVOPROTEIN SUBUNIT ALPHA, MITOCHONDRIAL"/>
    <property type="match status" value="1"/>
</dbReference>
<reference evidence="3 4" key="1">
    <citation type="journal article" date="2015" name="Microbiome">
        <title>Genomic resolution of linkages in carbon, nitrogen, and sulfur cycling among widespread estuary sediment bacteria.</title>
        <authorList>
            <person name="Baker B.J."/>
            <person name="Lazar C.S."/>
            <person name="Teske A.P."/>
            <person name="Dick G.J."/>
        </authorList>
    </citation>
    <scope>NUCLEOTIDE SEQUENCE [LARGE SCALE GENOMIC DNA]</scope>
    <source>
        <strain evidence="3">DG_26</strain>
    </source>
</reference>
<name>A0A0S7WLQ2_UNCT6</name>
<evidence type="ECO:0000259" key="2">
    <source>
        <dbReference type="Pfam" id="PF01012"/>
    </source>
</evidence>
<dbReference type="InterPro" id="IPR014729">
    <property type="entry name" value="Rossmann-like_a/b/a_fold"/>
</dbReference>
<dbReference type="EMBL" id="LIZT01000012">
    <property type="protein sequence ID" value="KPJ50809.1"/>
    <property type="molecule type" value="Genomic_DNA"/>
</dbReference>
<dbReference type="InterPro" id="IPR014730">
    <property type="entry name" value="ETF_a/b_N"/>
</dbReference>
<organism evidence="3 4">
    <name type="scientific">candidate division TA06 bacterium DG_26</name>
    <dbReference type="NCBI Taxonomy" id="1703771"/>
    <lineage>
        <taxon>Bacteria</taxon>
        <taxon>Bacteria division TA06</taxon>
    </lineage>
</organism>
<dbReference type="GO" id="GO:0050660">
    <property type="term" value="F:flavin adenine dinucleotide binding"/>
    <property type="evidence" value="ECO:0007669"/>
    <property type="project" value="InterPro"/>
</dbReference>
<feature type="non-terminal residue" evidence="3">
    <location>
        <position position="117"/>
    </location>
</feature>